<keyword evidence="6" id="KW-0106">Calcium</keyword>
<dbReference type="InterPro" id="IPR011118">
    <property type="entry name" value="Tannase/feruloyl_esterase"/>
</dbReference>
<keyword evidence="3" id="KW-0479">Metal-binding</keyword>
<protein>
    <submittedName>
        <fullName evidence="9">Tannase/feruloyl esterase family alpha/beta hydrolase</fullName>
    </submittedName>
</protein>
<evidence type="ECO:0000256" key="6">
    <source>
        <dbReference type="ARBA" id="ARBA00022837"/>
    </source>
</evidence>
<dbReference type="SUPFAM" id="SSF53474">
    <property type="entry name" value="alpha/beta-Hydrolases"/>
    <property type="match status" value="1"/>
</dbReference>
<dbReference type="InterPro" id="IPR007110">
    <property type="entry name" value="Ig-like_dom"/>
</dbReference>
<evidence type="ECO:0000259" key="8">
    <source>
        <dbReference type="PROSITE" id="PS50835"/>
    </source>
</evidence>
<keyword evidence="2" id="KW-0719">Serine esterase</keyword>
<dbReference type="GO" id="GO:0046872">
    <property type="term" value="F:metal ion binding"/>
    <property type="evidence" value="ECO:0007669"/>
    <property type="project" value="UniProtKB-KW"/>
</dbReference>
<keyword evidence="4" id="KW-0732">Signal</keyword>
<sequence length="533" mass="56539">MIMNLLRGSRRTSTVVGLALMAIVAAGCTGTDDQRRSTDAPDRCEDPATWESLSIGSAEITDATGVWNDGASTRVTPPEETEVDTDPFCEVAVTLTHGEEGGFGPDEVGLWVWLPEDWNGRLQAIGGGGTYATNGPEVMREALATGYAVTASDAGIGEERQPNIFLTDQETFDWQIFENWTHRSIGETGLLAQAAIEAFYDEPAEYSYWNGCSNGGRQGLAAAQRYPDLFDGVLAAAPALYGADRLNMTMSWPAIVQQERLGGLMDECTATTMNTAIIDHCDADDGAEDGLLGDPRTCDVAAALQPLVGTETPCGSITSEEVAVALEIFAGPTTPDGQAVWYGFEPGIDLAGGAIRTPPSFALQNFAFADLDHDWTTVSSTDLVTSVRPRLQGRLELLATADPSLSRLRDAGGKVLMWHGLADAIFPAQQSVHYVEEVTQLTGESTADFLRLFLAPGVDHCGGGDGPAPADPLAALVAWVEDGTAPDTLLAEDRDEDGEVVRTRDLCAFPAKQAYEGGEVDDAGSFTCEAADG</sequence>
<proteinExistence type="inferred from homology"/>
<dbReference type="PROSITE" id="PS50835">
    <property type="entry name" value="IG_LIKE"/>
    <property type="match status" value="1"/>
</dbReference>
<dbReference type="PANTHER" id="PTHR33938:SF15">
    <property type="entry name" value="FERULOYL ESTERASE B-RELATED"/>
    <property type="match status" value="1"/>
</dbReference>
<evidence type="ECO:0000256" key="2">
    <source>
        <dbReference type="ARBA" id="ARBA00022487"/>
    </source>
</evidence>
<name>A0A554SD82_9ACTN</name>
<dbReference type="EMBL" id="VLNT01000004">
    <property type="protein sequence ID" value="TSD64304.1"/>
    <property type="molecule type" value="Genomic_DNA"/>
</dbReference>
<comment type="caution">
    <text evidence="9">The sequence shown here is derived from an EMBL/GenBank/DDBJ whole genome shotgun (WGS) entry which is preliminary data.</text>
</comment>
<evidence type="ECO:0000313" key="10">
    <source>
        <dbReference type="Proteomes" id="UP000316988"/>
    </source>
</evidence>
<dbReference type="PROSITE" id="PS51257">
    <property type="entry name" value="PROKAR_LIPOPROTEIN"/>
    <property type="match status" value="1"/>
</dbReference>
<dbReference type="AlphaFoldDB" id="A0A554SD82"/>
<evidence type="ECO:0000313" key="9">
    <source>
        <dbReference type="EMBL" id="TSD64304.1"/>
    </source>
</evidence>
<dbReference type="Pfam" id="PF07519">
    <property type="entry name" value="Tannase"/>
    <property type="match status" value="1"/>
</dbReference>
<dbReference type="OrthoDB" id="176867at2"/>
<keyword evidence="10" id="KW-1185">Reference proteome</keyword>
<comment type="similarity">
    <text evidence="1">Belongs to the tannase family.</text>
</comment>
<evidence type="ECO:0000256" key="7">
    <source>
        <dbReference type="ARBA" id="ARBA00023157"/>
    </source>
</evidence>
<evidence type="ECO:0000256" key="5">
    <source>
        <dbReference type="ARBA" id="ARBA00022801"/>
    </source>
</evidence>
<evidence type="ECO:0000256" key="4">
    <source>
        <dbReference type="ARBA" id="ARBA00022729"/>
    </source>
</evidence>
<reference evidence="9 10" key="1">
    <citation type="submission" date="2019-07" db="EMBL/GenBank/DDBJ databases">
        <authorList>
            <person name="Zhao L.H."/>
        </authorList>
    </citation>
    <scope>NUCLEOTIDE SEQUENCE [LARGE SCALE GENOMIC DNA]</scope>
    <source>
        <strain evidence="9 10">Co35</strain>
    </source>
</reference>
<dbReference type="PANTHER" id="PTHR33938">
    <property type="entry name" value="FERULOYL ESTERASE B-RELATED"/>
    <property type="match status" value="1"/>
</dbReference>
<dbReference type="GO" id="GO:0052689">
    <property type="term" value="F:carboxylic ester hydrolase activity"/>
    <property type="evidence" value="ECO:0007669"/>
    <property type="project" value="UniProtKB-KW"/>
</dbReference>
<keyword evidence="7" id="KW-1015">Disulfide bond</keyword>
<evidence type="ECO:0000256" key="3">
    <source>
        <dbReference type="ARBA" id="ARBA00022723"/>
    </source>
</evidence>
<gene>
    <name evidence="9" type="ORF">FNM00_07090</name>
</gene>
<dbReference type="Gene3D" id="3.40.50.1820">
    <property type="entry name" value="alpha/beta hydrolase"/>
    <property type="match status" value="1"/>
</dbReference>
<accession>A0A554SD82</accession>
<organism evidence="9 10">
    <name type="scientific">Aeromicrobium piscarium</name>
    <dbReference type="NCBI Taxonomy" id="2590901"/>
    <lineage>
        <taxon>Bacteria</taxon>
        <taxon>Bacillati</taxon>
        <taxon>Actinomycetota</taxon>
        <taxon>Actinomycetes</taxon>
        <taxon>Propionibacteriales</taxon>
        <taxon>Nocardioidaceae</taxon>
        <taxon>Aeromicrobium</taxon>
    </lineage>
</organism>
<dbReference type="Proteomes" id="UP000316988">
    <property type="component" value="Unassembled WGS sequence"/>
</dbReference>
<evidence type="ECO:0000256" key="1">
    <source>
        <dbReference type="ARBA" id="ARBA00006249"/>
    </source>
</evidence>
<keyword evidence="5 9" id="KW-0378">Hydrolase</keyword>
<feature type="domain" description="Ig-like" evidence="8">
    <location>
        <begin position="427"/>
        <end position="533"/>
    </location>
</feature>
<dbReference type="InterPro" id="IPR029058">
    <property type="entry name" value="AB_hydrolase_fold"/>
</dbReference>